<evidence type="ECO:0000313" key="2">
    <source>
        <dbReference type="Proteomes" id="UP000237347"/>
    </source>
</evidence>
<comment type="caution">
    <text evidence="1">The sequence shown here is derived from an EMBL/GenBank/DDBJ whole genome shotgun (WGS) entry which is preliminary data.</text>
</comment>
<dbReference type="AlphaFoldDB" id="A0AAW0LRL9"/>
<gene>
    <name evidence="1" type="ORF">CFP56_035461</name>
</gene>
<dbReference type="Gene3D" id="3.40.50.1110">
    <property type="entry name" value="SGNH hydrolase"/>
    <property type="match status" value="1"/>
</dbReference>
<dbReference type="PANTHER" id="PTHR45642:SF95">
    <property type="entry name" value="GDSL-LIKE LIPASE_ACYLHYDROLASE FAMILY PROTEIN, EXPRESSED"/>
    <property type="match status" value="1"/>
</dbReference>
<name>A0AAW0LRL9_QUESU</name>
<keyword evidence="2" id="KW-1185">Reference proteome</keyword>
<dbReference type="EMBL" id="PKMF04000064">
    <property type="protein sequence ID" value="KAK7853529.1"/>
    <property type="molecule type" value="Genomic_DNA"/>
</dbReference>
<reference evidence="1 2" key="1">
    <citation type="journal article" date="2018" name="Sci. Data">
        <title>The draft genome sequence of cork oak.</title>
        <authorList>
            <person name="Ramos A.M."/>
            <person name="Usie A."/>
            <person name="Barbosa P."/>
            <person name="Barros P.M."/>
            <person name="Capote T."/>
            <person name="Chaves I."/>
            <person name="Simoes F."/>
            <person name="Abreu I."/>
            <person name="Carrasquinho I."/>
            <person name="Faro C."/>
            <person name="Guimaraes J.B."/>
            <person name="Mendonca D."/>
            <person name="Nobrega F."/>
            <person name="Rodrigues L."/>
            <person name="Saibo N.J.M."/>
            <person name="Varela M.C."/>
            <person name="Egas C."/>
            <person name="Matos J."/>
            <person name="Miguel C.M."/>
            <person name="Oliveira M.M."/>
            <person name="Ricardo C.P."/>
            <person name="Goncalves S."/>
        </authorList>
    </citation>
    <scope>NUCLEOTIDE SEQUENCE [LARGE SCALE GENOMIC DNA]</scope>
    <source>
        <strain evidence="2">cv. HL8</strain>
    </source>
</reference>
<proteinExistence type="predicted"/>
<dbReference type="InterPro" id="IPR050592">
    <property type="entry name" value="GDSL_lipolytic_enzyme"/>
</dbReference>
<dbReference type="Proteomes" id="UP000237347">
    <property type="component" value="Unassembled WGS sequence"/>
</dbReference>
<dbReference type="InterPro" id="IPR036514">
    <property type="entry name" value="SGNH_hydro_sf"/>
</dbReference>
<evidence type="ECO:0000313" key="1">
    <source>
        <dbReference type="EMBL" id="KAK7853529.1"/>
    </source>
</evidence>
<sequence>MHFLFKKLSSSSSAIVLFRLITFVLFCNTNAVIKLPGNATIQAIIAFGDSIMDTSNSNHLKTQGKCNFRPYGRAFIGKKPTGRWTNGKAPTELIGTLKFQKTKLRVPYILTFEWRSWELKNLCHHIWLHTYNLKISRQAYALLLVALDMIH</sequence>
<accession>A0AAW0LRL9</accession>
<organism evidence="1 2">
    <name type="scientific">Quercus suber</name>
    <name type="common">Cork oak</name>
    <dbReference type="NCBI Taxonomy" id="58331"/>
    <lineage>
        <taxon>Eukaryota</taxon>
        <taxon>Viridiplantae</taxon>
        <taxon>Streptophyta</taxon>
        <taxon>Embryophyta</taxon>
        <taxon>Tracheophyta</taxon>
        <taxon>Spermatophyta</taxon>
        <taxon>Magnoliopsida</taxon>
        <taxon>eudicotyledons</taxon>
        <taxon>Gunneridae</taxon>
        <taxon>Pentapetalae</taxon>
        <taxon>rosids</taxon>
        <taxon>fabids</taxon>
        <taxon>Fagales</taxon>
        <taxon>Fagaceae</taxon>
        <taxon>Quercus</taxon>
    </lineage>
</organism>
<dbReference type="PANTHER" id="PTHR45642">
    <property type="entry name" value="GDSL ESTERASE/LIPASE EXL3"/>
    <property type="match status" value="1"/>
</dbReference>
<protein>
    <submittedName>
        <fullName evidence="1">Gdsl esterase/lipase</fullName>
    </submittedName>
</protein>